<evidence type="ECO:0000313" key="5">
    <source>
        <dbReference type="EMBL" id="DAD78528.1"/>
    </source>
</evidence>
<evidence type="ECO:0000256" key="1">
    <source>
        <dbReference type="ARBA" id="ARBA00022465"/>
    </source>
</evidence>
<dbReference type="Pfam" id="PF10145">
    <property type="entry name" value="PhageMin_Tail"/>
    <property type="match status" value="1"/>
</dbReference>
<evidence type="ECO:0000256" key="2">
    <source>
        <dbReference type="ARBA" id="ARBA00022612"/>
    </source>
</evidence>
<reference evidence="5" key="1">
    <citation type="journal article" date="2021" name="Proc. Natl. Acad. Sci. U.S.A.">
        <title>A Catalog of Tens of Thousands of Viruses from Human Metagenomes Reveals Hidden Associations with Chronic Diseases.</title>
        <authorList>
            <person name="Tisza M.J."/>
            <person name="Buck C.B."/>
        </authorList>
    </citation>
    <scope>NUCLEOTIDE SEQUENCE</scope>
    <source>
        <strain evidence="5">CtCiv1</strain>
    </source>
</reference>
<keyword evidence="2" id="KW-1188">Viral release from host cell</keyword>
<keyword evidence="1" id="KW-1245">Viral tail assembly</keyword>
<dbReference type="PANTHER" id="PTHR37813:SF1">
    <property type="entry name" value="FELS-2 PROPHAGE PROTEIN"/>
    <property type="match status" value="1"/>
</dbReference>
<proteinExistence type="predicted"/>
<keyword evidence="3" id="KW-1133">Transmembrane helix</keyword>
<keyword evidence="3" id="KW-0812">Transmembrane</keyword>
<dbReference type="EMBL" id="BK014846">
    <property type="protein sequence ID" value="DAD78528.1"/>
    <property type="molecule type" value="Genomic_DNA"/>
</dbReference>
<dbReference type="NCBIfam" id="TIGR01760">
    <property type="entry name" value="tape_meas_TP901"/>
    <property type="match status" value="1"/>
</dbReference>
<feature type="transmembrane region" description="Helical" evidence="3">
    <location>
        <begin position="501"/>
        <end position="529"/>
    </location>
</feature>
<feature type="transmembrane region" description="Helical" evidence="3">
    <location>
        <begin position="471"/>
        <end position="489"/>
    </location>
</feature>
<evidence type="ECO:0000256" key="3">
    <source>
        <dbReference type="SAM" id="Phobius"/>
    </source>
</evidence>
<feature type="domain" description="Phage tail tape measure protein" evidence="4">
    <location>
        <begin position="126"/>
        <end position="322"/>
    </location>
</feature>
<evidence type="ECO:0000259" key="4">
    <source>
        <dbReference type="Pfam" id="PF10145"/>
    </source>
</evidence>
<name>A0A8S5M8N9_9CAUD</name>
<dbReference type="InterPro" id="IPR010090">
    <property type="entry name" value="Phage_tape_meas"/>
</dbReference>
<protein>
    <submittedName>
        <fullName evidence="5">Minor tail protein</fullName>
    </submittedName>
</protein>
<keyword evidence="3" id="KW-0472">Membrane</keyword>
<accession>A0A8S5M8N9</accession>
<sequence>MAKNSKDYELAIKIAGEIEKSFYSSTKLTKSELNNIAKEAARTSSEVKNSFGSGFRDIGNVFDGIGNVAKKAFKVTAEAALLASTAIAGVAAASISVGMAYESAFAGVKKTTDATAEEYEALRQGIIAMTKEIPASAVEIAEVAEAAGQLGIEKEALLEFSKVMIDLGESTNLTSTEAASSLAKFANITRMASDQYDQLGSVIVALGNNFATTEADIVSMATKMAATGELTGLTQAQIMAISTAMSSVGIEAEAGGSAMSKLLKNIQVAVETGKNGLKDYASTAGLTSKDFQKLFKEDALQALSAFIEGLNDTKRNGKSATLILEDMGLTEVRLSNTILSLANANGVMSNAVSTANKAWEENVALQNEANQRYDTTESKLSIMKNGIKSLGIAVYDDLSGAFREGISFVTNGIHNLTDQIKSTGAVSNFVDGIKKNIPTVIRHVKEFTSSFLEFINPVLRFGGWLVDNPEVIASAIASVGTALVTYKIANGIMGISSAIKVLIGLFVAHPILGTITAAGMAIAGLVTYFKMADKKLKNQNLAEHFGTLTLSMQELQDVASYIIRTDSFGKLGEAMNAFDDMQSIRNSIDNAVESLNMMNWKINIGMQLTDDEKTSYIQNITSFIGDAQNLLLQKQYAMNLNLKVFTDDDSQGQTIRNSVDAFYIKSYQEVSKLGTKLQECVNVAFEDGLLTIDEVKEITELQSQMAKITEKIADSKFEGKMSLLQMQYAGGDLDADSFQNLQAELYKQADEAKSKYDEGYVLAVSNAKVMLDEGEIDKSTYDKHLAEYKENYLENIDAIDLKVANFQTETIMNQYSKEVAELKNNIQSSLADTIDYVNFTGNSALGWDNDVFLDGLGIGKGTQLAIDELSSKMQETYDVIEQKRELYGGNLPEEYKKLEEDLNILKTLAGDTSYMWKEVGNVTTTADDSTKNGLVDLFLNNFYLPEEIVQSIRGDLVKSVRDTYNFVDSEFKTTFDKELDVSVPVNILYNVSGSHMKSFANMKGYATGGIITTPTVAKFAENGPEAAIPLDGSKNAIDLWHLTGDLLGIDSRDDSISSLSNSVGRTNVSETSSATVPSISYSPVLYFYGEKPEKSDLDKALNMSQNQFNTMLDKYFHNKKRLEFN</sequence>
<organism evidence="5">
    <name type="scientific">Caudovirales sp. ctCiv1</name>
    <dbReference type="NCBI Taxonomy" id="2826769"/>
    <lineage>
        <taxon>Viruses</taxon>
        <taxon>Duplodnaviria</taxon>
        <taxon>Heunggongvirae</taxon>
        <taxon>Uroviricota</taxon>
        <taxon>Caudoviricetes</taxon>
    </lineage>
</organism>
<dbReference type="GO" id="GO:0098003">
    <property type="term" value="P:viral tail assembly"/>
    <property type="evidence" value="ECO:0007669"/>
    <property type="project" value="UniProtKB-KW"/>
</dbReference>
<dbReference type="PANTHER" id="PTHR37813">
    <property type="entry name" value="FELS-2 PROPHAGE PROTEIN"/>
    <property type="match status" value="1"/>
</dbReference>
<feature type="transmembrane region" description="Helical" evidence="3">
    <location>
        <begin position="79"/>
        <end position="101"/>
    </location>
</feature>